<evidence type="ECO:0000313" key="1">
    <source>
        <dbReference type="EMBL" id="SMP32133.1"/>
    </source>
</evidence>
<name>A0ABY1PDN2_9RHOB</name>
<gene>
    <name evidence="1" type="ORF">SAMN06265373_108134</name>
</gene>
<sequence>MPLDQIEPAPRFACPDWWEKLQRGETPMADVPVNDDRAARALAFFNRLRLPDVPGNPRLADACGPWFKDILIVFLASEDPETKERLVWELLCAVPKKSSKSTYSAALGITALYMEETPNGQMLLIGPSQNISARCFDQAQAMIELDDDLVQIFHVQDHLKKITRKKTKTVLEVKTFDTGIITGEIPILTIIDEVHELGKKAKAAKVMQQIRGGGITQTGGQLLMITTQSDERPAGIWKSEIAKARRIRDGEAGPKPIMLPVLYEFPIELQKDEMFWRDVKNWHYVLPNLGWSINLDRLEADYVNNGSVDKEKEQIWVSQHLNIEIGIGLKNDRWTGADFWEGAVHGLTFGELLERSEVITAGIDPGGQDDLLSFSLIGRNRDTGAWMHWAKHYADFIVLERRKSIAPELADFEKDGDLLMVHDLEEEAYSDIAKMCAEVRDLGLFPEENGIGIDGAGKAANLAVDALEEEDFDAAKHLQAISQGYRLNNIAATVAVKLKGGSFLHSGQEIMSWCVENTKMYQRANAEYPSKEESGGGKIDGTMSLLDAAELMSWHPKAAPRVDFDGFLAKPVMVV</sequence>
<dbReference type="Gene3D" id="3.40.50.300">
    <property type="entry name" value="P-loop containing nucleotide triphosphate hydrolases"/>
    <property type="match status" value="1"/>
</dbReference>
<comment type="caution">
    <text evidence="1">The sequence shown here is derived from an EMBL/GenBank/DDBJ whole genome shotgun (WGS) entry which is preliminary data.</text>
</comment>
<dbReference type="InterPro" id="IPR005021">
    <property type="entry name" value="Terminase_largesu-like"/>
</dbReference>
<dbReference type="PANTHER" id="PTHR41287:SF1">
    <property type="entry name" value="PROTEIN YMFN"/>
    <property type="match status" value="1"/>
</dbReference>
<keyword evidence="2" id="KW-1185">Reference proteome</keyword>
<dbReference type="InterPro" id="IPR027417">
    <property type="entry name" value="P-loop_NTPase"/>
</dbReference>
<evidence type="ECO:0000313" key="2">
    <source>
        <dbReference type="Proteomes" id="UP001157961"/>
    </source>
</evidence>
<proteinExistence type="predicted"/>
<dbReference type="PANTHER" id="PTHR41287">
    <property type="match status" value="1"/>
</dbReference>
<accession>A0ABY1PDN2</accession>
<dbReference type="Proteomes" id="UP001157961">
    <property type="component" value="Unassembled WGS sequence"/>
</dbReference>
<protein>
    <submittedName>
        <fullName evidence="1">Phage terminase-like protein, large subunit, contains N-terminal HTH domain</fullName>
    </submittedName>
</protein>
<dbReference type="EMBL" id="FXTY01000008">
    <property type="protein sequence ID" value="SMP32133.1"/>
    <property type="molecule type" value="Genomic_DNA"/>
</dbReference>
<reference evidence="1 2" key="1">
    <citation type="submission" date="2017-05" db="EMBL/GenBank/DDBJ databases">
        <authorList>
            <person name="Varghese N."/>
            <person name="Submissions S."/>
        </authorList>
    </citation>
    <scope>NUCLEOTIDE SEQUENCE [LARGE SCALE GENOMIC DNA]</scope>
    <source>
        <strain evidence="1 2">DSM 29734</strain>
    </source>
</reference>
<organism evidence="1 2">
    <name type="scientific">Shimia sagamensis</name>
    <dbReference type="NCBI Taxonomy" id="1566352"/>
    <lineage>
        <taxon>Bacteria</taxon>
        <taxon>Pseudomonadati</taxon>
        <taxon>Pseudomonadota</taxon>
        <taxon>Alphaproteobacteria</taxon>
        <taxon>Rhodobacterales</taxon>
        <taxon>Roseobacteraceae</taxon>
    </lineage>
</organism>